<evidence type="ECO:0000313" key="2">
    <source>
        <dbReference type="Proteomes" id="UP001320706"/>
    </source>
</evidence>
<comment type="caution">
    <text evidence="1">The sequence shown here is derived from an EMBL/GenBank/DDBJ whole genome shotgun (WGS) entry which is preliminary data.</text>
</comment>
<gene>
    <name evidence="1" type="ORF">M8818_000635</name>
</gene>
<organism evidence="1 2">
    <name type="scientific">Zalaria obscura</name>
    <dbReference type="NCBI Taxonomy" id="2024903"/>
    <lineage>
        <taxon>Eukaryota</taxon>
        <taxon>Fungi</taxon>
        <taxon>Dikarya</taxon>
        <taxon>Ascomycota</taxon>
        <taxon>Pezizomycotina</taxon>
        <taxon>Dothideomycetes</taxon>
        <taxon>Dothideomycetidae</taxon>
        <taxon>Dothideales</taxon>
        <taxon>Zalariaceae</taxon>
        <taxon>Zalaria</taxon>
    </lineage>
</organism>
<dbReference type="EMBL" id="JAMKPW020000003">
    <property type="protein sequence ID" value="KAK8219661.1"/>
    <property type="molecule type" value="Genomic_DNA"/>
</dbReference>
<dbReference type="Proteomes" id="UP001320706">
    <property type="component" value="Unassembled WGS sequence"/>
</dbReference>
<accession>A0ACC3SMZ8</accession>
<proteinExistence type="predicted"/>
<name>A0ACC3SMZ8_9PEZI</name>
<evidence type="ECO:0000313" key="1">
    <source>
        <dbReference type="EMBL" id="KAK8219661.1"/>
    </source>
</evidence>
<reference evidence="1" key="1">
    <citation type="submission" date="2024-02" db="EMBL/GenBank/DDBJ databases">
        <title>Metagenome Assembled Genome of Zalaria obscura JY119.</title>
        <authorList>
            <person name="Vighnesh L."/>
            <person name="Jagadeeshwari U."/>
            <person name="Venkata Ramana C."/>
            <person name="Sasikala C."/>
        </authorList>
    </citation>
    <scope>NUCLEOTIDE SEQUENCE</scope>
    <source>
        <strain evidence="1">JY119</strain>
    </source>
</reference>
<protein>
    <submittedName>
        <fullName evidence="1">Uncharacterized protein</fullName>
    </submittedName>
</protein>
<keyword evidence="2" id="KW-1185">Reference proteome</keyword>
<sequence length="290" mass="32424">MECQLSTTAASVLHNAIAKQEVNRDQWLDELNRWDSQNTSPLPPRSEKGRMSPTLGFPRSQTSFPSPGLGSIFSSHGGSRHQKSDAWPRTSKISEDRPPCPFGIGLWDEIIAEGNKDVAWLRPETDMALLNGATPTLQPRMRSTVYDRNFAPSSSKRGETRAPLPSVQAGYTSKLFPDSKLFPNSSKASSPIAKKLGPKHVFSMCNPSDEYCRDRRDHHMTENANAVPWDGVWNRRKRNPKQAAMQARWEQIPNVTVSAADDGWMKSTRADSPEKTAASATAEEEERERY</sequence>